<reference evidence="1" key="1">
    <citation type="submission" date="2014-05" db="EMBL/GenBank/DDBJ databases">
        <authorList>
            <person name="Chronopoulou M."/>
        </authorList>
    </citation>
    <scope>NUCLEOTIDE SEQUENCE</scope>
    <source>
        <tissue evidence="1">Whole organism</tissue>
    </source>
</reference>
<name>A0A0K2TK78_LEPSM</name>
<feature type="non-terminal residue" evidence="1">
    <location>
        <position position="1"/>
    </location>
</feature>
<dbReference type="EMBL" id="HACA01008540">
    <property type="protein sequence ID" value="CDW25901.1"/>
    <property type="molecule type" value="Transcribed_RNA"/>
</dbReference>
<protein>
    <submittedName>
        <fullName evidence="1">Uncharacterized protein</fullName>
    </submittedName>
</protein>
<feature type="non-terminal residue" evidence="1">
    <location>
        <position position="47"/>
    </location>
</feature>
<sequence length="47" mass="5739">ILWQEFEYLSLKKLKDIQKVIFYSNLFLEPHSKKKLILINEANKFIN</sequence>
<evidence type="ECO:0000313" key="1">
    <source>
        <dbReference type="EMBL" id="CDW25901.1"/>
    </source>
</evidence>
<organism evidence="1">
    <name type="scientific">Lepeophtheirus salmonis</name>
    <name type="common">Salmon louse</name>
    <name type="synonym">Caligus salmonis</name>
    <dbReference type="NCBI Taxonomy" id="72036"/>
    <lineage>
        <taxon>Eukaryota</taxon>
        <taxon>Metazoa</taxon>
        <taxon>Ecdysozoa</taxon>
        <taxon>Arthropoda</taxon>
        <taxon>Crustacea</taxon>
        <taxon>Multicrustacea</taxon>
        <taxon>Hexanauplia</taxon>
        <taxon>Copepoda</taxon>
        <taxon>Siphonostomatoida</taxon>
        <taxon>Caligidae</taxon>
        <taxon>Lepeophtheirus</taxon>
    </lineage>
</organism>
<proteinExistence type="predicted"/>
<accession>A0A0K2TK78</accession>
<dbReference type="AlphaFoldDB" id="A0A0K2TK78"/>